<evidence type="ECO:0000313" key="7">
    <source>
        <dbReference type="EMBL" id="ATL32558.1"/>
    </source>
</evidence>
<evidence type="ECO:0000256" key="3">
    <source>
        <dbReference type="ARBA" id="ARBA00022692"/>
    </source>
</evidence>
<protein>
    <recommendedName>
        <fullName evidence="9">Multisubunit sodium/proton antiporter MrpF subunit</fullName>
    </recommendedName>
</protein>
<name>A0A291QLW8_9ACTN</name>
<proteinExistence type="predicted"/>
<organism evidence="7 8">
    <name type="scientific">Streptomyces formicae</name>
    <dbReference type="NCBI Taxonomy" id="1616117"/>
    <lineage>
        <taxon>Bacteria</taxon>
        <taxon>Bacillati</taxon>
        <taxon>Actinomycetota</taxon>
        <taxon>Actinomycetes</taxon>
        <taxon>Kitasatosporales</taxon>
        <taxon>Streptomycetaceae</taxon>
        <taxon>Streptomyces</taxon>
    </lineage>
</organism>
<keyword evidence="4 6" id="KW-1133">Transmembrane helix</keyword>
<feature type="transmembrane region" description="Helical" evidence="6">
    <location>
        <begin position="61"/>
        <end position="81"/>
    </location>
</feature>
<dbReference type="Pfam" id="PF04066">
    <property type="entry name" value="MrpF_PhaF"/>
    <property type="match status" value="1"/>
</dbReference>
<evidence type="ECO:0000256" key="5">
    <source>
        <dbReference type="ARBA" id="ARBA00023136"/>
    </source>
</evidence>
<dbReference type="Proteomes" id="UP000221011">
    <property type="component" value="Chromosome"/>
</dbReference>
<dbReference type="AlphaFoldDB" id="A0A291QLW8"/>
<evidence type="ECO:0000256" key="1">
    <source>
        <dbReference type="ARBA" id="ARBA00004651"/>
    </source>
</evidence>
<evidence type="ECO:0000256" key="2">
    <source>
        <dbReference type="ARBA" id="ARBA00022475"/>
    </source>
</evidence>
<evidence type="ECO:0000313" key="8">
    <source>
        <dbReference type="Proteomes" id="UP000221011"/>
    </source>
</evidence>
<dbReference type="RefSeq" id="WP_098246490.1">
    <property type="nucleotide sequence ID" value="NZ_CP022685.1"/>
</dbReference>
<dbReference type="GO" id="GO:0015075">
    <property type="term" value="F:monoatomic ion transmembrane transporter activity"/>
    <property type="evidence" value="ECO:0007669"/>
    <property type="project" value="InterPro"/>
</dbReference>
<keyword evidence="2" id="KW-1003">Cell membrane</keyword>
<evidence type="ECO:0008006" key="9">
    <source>
        <dbReference type="Google" id="ProtNLM"/>
    </source>
</evidence>
<keyword evidence="8" id="KW-1185">Reference proteome</keyword>
<evidence type="ECO:0000256" key="6">
    <source>
        <dbReference type="SAM" id="Phobius"/>
    </source>
</evidence>
<dbReference type="InterPro" id="IPR007208">
    <property type="entry name" value="MrpF/PhaF-like"/>
</dbReference>
<reference evidence="7 8" key="1">
    <citation type="submission" date="2017-08" db="EMBL/GenBank/DDBJ databases">
        <title>Complete Genome Sequence of Streptomyces formicae KY5, the formicamycin producer.</title>
        <authorList>
            <person name="Holmes N.A."/>
            <person name="Devine R."/>
            <person name="Qin Z."/>
            <person name="Seipke R.F."/>
            <person name="Wilkinson B."/>
            <person name="Hutchings M.I."/>
        </authorList>
    </citation>
    <scope>NUCLEOTIDE SEQUENCE [LARGE SCALE GENOMIC DNA]</scope>
    <source>
        <strain evidence="7 8">KY5</strain>
    </source>
</reference>
<accession>A0A291QLW8</accession>
<dbReference type="EMBL" id="CP022685">
    <property type="protein sequence ID" value="ATL32558.1"/>
    <property type="molecule type" value="Genomic_DNA"/>
</dbReference>
<dbReference type="GO" id="GO:0005886">
    <property type="term" value="C:plasma membrane"/>
    <property type="evidence" value="ECO:0007669"/>
    <property type="project" value="UniProtKB-SubCell"/>
</dbReference>
<keyword evidence="5 6" id="KW-0472">Membrane</keyword>
<feature type="transmembrane region" description="Helical" evidence="6">
    <location>
        <begin position="123"/>
        <end position="147"/>
    </location>
</feature>
<gene>
    <name evidence="7" type="ORF">KY5_7540c</name>
</gene>
<comment type="subcellular location">
    <subcellularLocation>
        <location evidence="1">Cell membrane</location>
        <topology evidence="1">Multi-pass membrane protein</topology>
    </subcellularLocation>
</comment>
<feature type="transmembrane region" description="Helical" evidence="6">
    <location>
        <begin position="32"/>
        <end position="49"/>
    </location>
</feature>
<evidence type="ECO:0000256" key="4">
    <source>
        <dbReference type="ARBA" id="ARBA00022989"/>
    </source>
</evidence>
<sequence length="153" mass="15098">MNAWAACGAALLAFGMVPVIWGVAAGSLARRLLAQNTGSTVVALTFLLLAQGYGRPSYVDLSLVVGLLGPVGTLVCVRLLADDLADGAPRGSSVVTGTCVIASVSVTVAVCAATAPGRSLVKLLLIGALVAVGNVVAARSLTVGVVAKGDAAR</sequence>
<dbReference type="KEGG" id="sfk:KY5_7540c"/>
<keyword evidence="3 6" id="KW-0812">Transmembrane</keyword>
<feature type="transmembrane region" description="Helical" evidence="6">
    <location>
        <begin position="93"/>
        <end position="116"/>
    </location>
</feature>